<dbReference type="Pfam" id="PF01575">
    <property type="entry name" value="MaoC_dehydratas"/>
    <property type="match status" value="1"/>
</dbReference>
<evidence type="ECO:0000259" key="1">
    <source>
        <dbReference type="Pfam" id="PF01575"/>
    </source>
</evidence>
<evidence type="ECO:0000313" key="3">
    <source>
        <dbReference type="Proteomes" id="UP001597151"/>
    </source>
</evidence>
<dbReference type="PANTHER" id="PTHR43664:SF1">
    <property type="entry name" value="BETA-METHYLMALYL-COA DEHYDRATASE"/>
    <property type="match status" value="1"/>
</dbReference>
<protein>
    <submittedName>
        <fullName evidence="2">MaoC family dehydratase</fullName>
    </submittedName>
</protein>
<dbReference type="InterPro" id="IPR052342">
    <property type="entry name" value="MCH/BMMD"/>
</dbReference>
<keyword evidence="3" id="KW-1185">Reference proteome</keyword>
<dbReference type="RefSeq" id="WP_380790049.1">
    <property type="nucleotide sequence ID" value="NZ_JBHTKR010000003.1"/>
</dbReference>
<proteinExistence type="predicted"/>
<reference evidence="3" key="1">
    <citation type="journal article" date="2019" name="Int. J. Syst. Evol. Microbiol.">
        <title>The Global Catalogue of Microorganisms (GCM) 10K type strain sequencing project: providing services to taxonomists for standard genome sequencing and annotation.</title>
        <authorList>
            <consortium name="The Broad Institute Genomics Platform"/>
            <consortium name="The Broad Institute Genome Sequencing Center for Infectious Disease"/>
            <person name="Wu L."/>
            <person name="Ma J."/>
        </authorList>
    </citation>
    <scope>NUCLEOTIDE SEQUENCE [LARGE SCALE GENOMIC DNA]</scope>
    <source>
        <strain evidence="3">CCUG 55328</strain>
    </source>
</reference>
<dbReference type="CDD" id="cd03454">
    <property type="entry name" value="YdeM"/>
    <property type="match status" value="1"/>
</dbReference>
<dbReference type="SUPFAM" id="SSF54637">
    <property type="entry name" value="Thioesterase/thiol ester dehydrase-isomerase"/>
    <property type="match status" value="1"/>
</dbReference>
<dbReference type="EMBL" id="JBHTKR010000003">
    <property type="protein sequence ID" value="MFD1194500.1"/>
    <property type="molecule type" value="Genomic_DNA"/>
</dbReference>
<organism evidence="2 3">
    <name type="scientific">Seohaeicola saemankumensis</name>
    <dbReference type="NCBI Taxonomy" id="481181"/>
    <lineage>
        <taxon>Bacteria</taxon>
        <taxon>Pseudomonadati</taxon>
        <taxon>Pseudomonadota</taxon>
        <taxon>Alphaproteobacteria</taxon>
        <taxon>Rhodobacterales</taxon>
        <taxon>Roseobacteraceae</taxon>
        <taxon>Seohaeicola</taxon>
    </lineage>
</organism>
<sequence length="146" mass="16227">MYFDDLPVGYRFETAARTLPLDAIIDFARQWDPQPFHLDAAAAKASPYGGIIASGFHTLLTSFTQTLEADVWNEASMGSPGMTDVQWLRPVRPDDRLTTRGEVVASVPSASRPDRGRTTIAYEVVNQDGEAVMRYTAIHILRRRTG</sequence>
<name>A0ABW3TCK8_9RHOB</name>
<dbReference type="Proteomes" id="UP001597151">
    <property type="component" value="Unassembled WGS sequence"/>
</dbReference>
<dbReference type="Gene3D" id="3.10.129.10">
    <property type="entry name" value="Hotdog Thioesterase"/>
    <property type="match status" value="1"/>
</dbReference>
<dbReference type="InterPro" id="IPR002539">
    <property type="entry name" value="MaoC-like_dom"/>
</dbReference>
<evidence type="ECO:0000313" key="2">
    <source>
        <dbReference type="EMBL" id="MFD1194500.1"/>
    </source>
</evidence>
<comment type="caution">
    <text evidence="2">The sequence shown here is derived from an EMBL/GenBank/DDBJ whole genome shotgun (WGS) entry which is preliminary data.</text>
</comment>
<gene>
    <name evidence="2" type="ORF">ACFQ3C_07450</name>
</gene>
<feature type="domain" description="MaoC-like" evidence="1">
    <location>
        <begin position="14"/>
        <end position="107"/>
    </location>
</feature>
<accession>A0ABW3TCK8</accession>
<dbReference type="PANTHER" id="PTHR43664">
    <property type="entry name" value="MONOAMINE OXIDASE-RELATED"/>
    <property type="match status" value="1"/>
</dbReference>
<dbReference type="InterPro" id="IPR029069">
    <property type="entry name" value="HotDog_dom_sf"/>
</dbReference>